<evidence type="ECO:0000313" key="1">
    <source>
        <dbReference type="EMBL" id="KZT54097.1"/>
    </source>
</evidence>
<dbReference type="Proteomes" id="UP000076842">
    <property type="component" value="Unassembled WGS sequence"/>
</dbReference>
<evidence type="ECO:0000313" key="2">
    <source>
        <dbReference type="Proteomes" id="UP000076842"/>
    </source>
</evidence>
<gene>
    <name evidence="1" type="ORF">CALCODRAFT_500328</name>
</gene>
<sequence>MELFASYTFNMPDMGASFGEPLEHAIENNLVAVVETDDTTGLVSDDTPPTVACGSPLPLPAVTKPTKRIPTITFPAAAFYIDPQMCLPTPVDDKYPILIETGAYMLPQSTIDPRLSLLTPTKDKDDGMGKTQSPQISVDPAVEAFTPSSAPVSSPTLSLMAGSMATPASMLQLSEPAPSMSRDSSDFASSASTVVDAAIFRSDPSKPYQYSRLTLLEYTASQLATALGTPTTMPLPAGFPTHLPVSFPARTGIAVLNARSQPMGWDCGPATISLFEAKYGPGSNGPLSRDVDPGISGGAPKISVNWRLYGDGRLGAESSRQLIKAETTDPELLRVPSPLARTIAEPKQSSSRRPPFARYEPPVQQARAIWMQYYAAVEHFRTLRLPSVMGPWEPDCRCPFSAEA</sequence>
<dbReference type="InParanoid" id="A0A165E4T4"/>
<dbReference type="AlphaFoldDB" id="A0A165E4T4"/>
<accession>A0A165E4T4</accession>
<protein>
    <submittedName>
        <fullName evidence="1">Uncharacterized protein</fullName>
    </submittedName>
</protein>
<dbReference type="EMBL" id="KV424022">
    <property type="protein sequence ID" value="KZT54097.1"/>
    <property type="molecule type" value="Genomic_DNA"/>
</dbReference>
<organism evidence="1 2">
    <name type="scientific">Calocera cornea HHB12733</name>
    <dbReference type="NCBI Taxonomy" id="1353952"/>
    <lineage>
        <taxon>Eukaryota</taxon>
        <taxon>Fungi</taxon>
        <taxon>Dikarya</taxon>
        <taxon>Basidiomycota</taxon>
        <taxon>Agaricomycotina</taxon>
        <taxon>Dacrymycetes</taxon>
        <taxon>Dacrymycetales</taxon>
        <taxon>Dacrymycetaceae</taxon>
        <taxon>Calocera</taxon>
    </lineage>
</organism>
<reference evidence="1 2" key="1">
    <citation type="journal article" date="2016" name="Mol. Biol. Evol.">
        <title>Comparative Genomics of Early-Diverging Mushroom-Forming Fungi Provides Insights into the Origins of Lignocellulose Decay Capabilities.</title>
        <authorList>
            <person name="Nagy L.G."/>
            <person name="Riley R."/>
            <person name="Tritt A."/>
            <person name="Adam C."/>
            <person name="Daum C."/>
            <person name="Floudas D."/>
            <person name="Sun H."/>
            <person name="Yadav J.S."/>
            <person name="Pangilinan J."/>
            <person name="Larsson K.H."/>
            <person name="Matsuura K."/>
            <person name="Barry K."/>
            <person name="Labutti K."/>
            <person name="Kuo R."/>
            <person name="Ohm R.A."/>
            <person name="Bhattacharya S.S."/>
            <person name="Shirouzu T."/>
            <person name="Yoshinaga Y."/>
            <person name="Martin F.M."/>
            <person name="Grigoriev I.V."/>
            <person name="Hibbett D.S."/>
        </authorList>
    </citation>
    <scope>NUCLEOTIDE SEQUENCE [LARGE SCALE GENOMIC DNA]</scope>
    <source>
        <strain evidence="1 2">HHB12733</strain>
    </source>
</reference>
<proteinExistence type="predicted"/>
<name>A0A165E4T4_9BASI</name>
<dbReference type="OrthoDB" id="10463464at2759"/>
<keyword evidence="2" id="KW-1185">Reference proteome</keyword>